<dbReference type="RefSeq" id="WP_119511596.1">
    <property type="nucleotide sequence ID" value="NZ_QXFK01000008.1"/>
</dbReference>
<protein>
    <submittedName>
        <fullName evidence="2">Uncharacterized protein</fullName>
    </submittedName>
</protein>
<dbReference type="Proteomes" id="UP000285092">
    <property type="component" value="Unassembled WGS sequence"/>
</dbReference>
<dbReference type="OrthoDB" id="7410872at2"/>
<feature type="region of interest" description="Disordered" evidence="1">
    <location>
        <begin position="75"/>
        <end position="101"/>
    </location>
</feature>
<dbReference type="AlphaFoldDB" id="A0A418NE74"/>
<organism evidence="2 4">
    <name type="scientific">Pelagerythrobacter aerophilus</name>
    <dbReference type="NCBI Taxonomy" id="2306995"/>
    <lineage>
        <taxon>Bacteria</taxon>
        <taxon>Pseudomonadati</taxon>
        <taxon>Pseudomonadota</taxon>
        <taxon>Alphaproteobacteria</taxon>
        <taxon>Sphingomonadales</taxon>
        <taxon>Erythrobacteraceae</taxon>
        <taxon>Pelagerythrobacter</taxon>
    </lineage>
</organism>
<proteinExistence type="predicted"/>
<name>A0A418NE74_9SPHN</name>
<evidence type="ECO:0000313" key="4">
    <source>
        <dbReference type="Proteomes" id="UP000285092"/>
    </source>
</evidence>
<evidence type="ECO:0000313" key="2">
    <source>
        <dbReference type="EMBL" id="RIV76058.1"/>
    </source>
</evidence>
<keyword evidence="4" id="KW-1185">Reference proteome</keyword>
<dbReference type="EMBL" id="QXFK01000008">
    <property type="protein sequence ID" value="RIV80687.1"/>
    <property type="molecule type" value="Genomic_DNA"/>
</dbReference>
<dbReference type="EMBL" id="QXFK01000019">
    <property type="protein sequence ID" value="RIV76058.1"/>
    <property type="molecule type" value="Genomic_DNA"/>
</dbReference>
<gene>
    <name evidence="3" type="ORF">D2V04_01490</name>
    <name evidence="2" type="ORF">D2V04_17635</name>
</gene>
<evidence type="ECO:0000256" key="1">
    <source>
        <dbReference type="SAM" id="MobiDB-lite"/>
    </source>
</evidence>
<reference evidence="2 4" key="1">
    <citation type="submission" date="2018-08" db="EMBL/GenBank/DDBJ databases">
        <title>Altererythrobacter sp.Ery1 and Ery12, the genome sequencing of novel strains in genus Alterythrobacter.</title>
        <authorList>
            <person name="Cheng H."/>
            <person name="Wu Y.-H."/>
            <person name="Fang C."/>
            <person name="Xu X.-W."/>
        </authorList>
    </citation>
    <scope>NUCLEOTIDE SEQUENCE [LARGE SCALE GENOMIC DNA]</scope>
    <source>
        <strain evidence="2 4">Ery1</strain>
    </source>
</reference>
<accession>A0A418NE74</accession>
<sequence length="101" mass="11038">MFEGTIIPAVAGRPAEGSALRVPCWEEIVMRLAAADEVRHAMTAAGDHPVGNFERFGERAGDAGRQKQRLVNLNNLTHGKDPGGKILPPQRARWAGDREIR</sequence>
<comment type="caution">
    <text evidence="2">The sequence shown here is derived from an EMBL/GenBank/DDBJ whole genome shotgun (WGS) entry which is preliminary data.</text>
</comment>
<evidence type="ECO:0000313" key="3">
    <source>
        <dbReference type="EMBL" id="RIV80687.1"/>
    </source>
</evidence>